<keyword evidence="2" id="KW-1185">Reference proteome</keyword>
<dbReference type="AlphaFoldDB" id="A0AAE1E8V6"/>
<protein>
    <submittedName>
        <fullName evidence="1">Uncharacterized protein</fullName>
    </submittedName>
</protein>
<reference evidence="1" key="1">
    <citation type="journal article" date="2023" name="G3 (Bethesda)">
        <title>A reference genome for the long-term kleptoplast-retaining sea slug Elysia crispata morphotype clarki.</title>
        <authorList>
            <person name="Eastman K.E."/>
            <person name="Pendleton A.L."/>
            <person name="Shaikh M.A."/>
            <person name="Suttiyut T."/>
            <person name="Ogas R."/>
            <person name="Tomko P."/>
            <person name="Gavelis G."/>
            <person name="Widhalm J.R."/>
            <person name="Wisecaver J.H."/>
        </authorList>
    </citation>
    <scope>NUCLEOTIDE SEQUENCE</scope>
    <source>
        <strain evidence="1">ECLA1</strain>
    </source>
</reference>
<proteinExistence type="predicted"/>
<gene>
    <name evidence="1" type="ORF">RRG08_058336</name>
</gene>
<comment type="caution">
    <text evidence="1">The sequence shown here is derived from an EMBL/GenBank/DDBJ whole genome shotgun (WGS) entry which is preliminary data.</text>
</comment>
<sequence length="63" mass="6911">MSLPESYTVGLSVCQAAELCDMRVLSNCGRPTIFSVSVTSEVTHFNMSKQREGRWELIGSTGL</sequence>
<evidence type="ECO:0000313" key="2">
    <source>
        <dbReference type="Proteomes" id="UP001283361"/>
    </source>
</evidence>
<organism evidence="1 2">
    <name type="scientific">Elysia crispata</name>
    <name type="common">lettuce slug</name>
    <dbReference type="NCBI Taxonomy" id="231223"/>
    <lineage>
        <taxon>Eukaryota</taxon>
        <taxon>Metazoa</taxon>
        <taxon>Spiralia</taxon>
        <taxon>Lophotrochozoa</taxon>
        <taxon>Mollusca</taxon>
        <taxon>Gastropoda</taxon>
        <taxon>Heterobranchia</taxon>
        <taxon>Euthyneura</taxon>
        <taxon>Panpulmonata</taxon>
        <taxon>Sacoglossa</taxon>
        <taxon>Placobranchoidea</taxon>
        <taxon>Plakobranchidae</taxon>
        <taxon>Elysia</taxon>
    </lineage>
</organism>
<evidence type="ECO:0000313" key="1">
    <source>
        <dbReference type="EMBL" id="KAK3798659.1"/>
    </source>
</evidence>
<dbReference type="EMBL" id="JAWDGP010000645">
    <property type="protein sequence ID" value="KAK3798659.1"/>
    <property type="molecule type" value="Genomic_DNA"/>
</dbReference>
<accession>A0AAE1E8V6</accession>
<dbReference type="Proteomes" id="UP001283361">
    <property type="component" value="Unassembled WGS sequence"/>
</dbReference>
<name>A0AAE1E8V6_9GAST</name>